<dbReference type="PANTHER" id="PTHR14969">
    <property type="entry name" value="SPHINGOSINE-1-PHOSPHATE PHOSPHOHYDROLASE"/>
    <property type="match status" value="1"/>
</dbReference>
<protein>
    <recommendedName>
        <fullName evidence="2">Phosphatidic acid phosphatase type 2/haloperoxidase domain-containing protein</fullName>
    </recommendedName>
</protein>
<name>A0A1F5MGE0_9BACT</name>
<dbReference type="CDD" id="cd03392">
    <property type="entry name" value="PAP2_like_2"/>
    <property type="match status" value="1"/>
</dbReference>
<feature type="transmembrane region" description="Helical" evidence="1">
    <location>
        <begin position="105"/>
        <end position="123"/>
    </location>
</feature>
<feature type="transmembrane region" description="Helical" evidence="1">
    <location>
        <begin position="208"/>
        <end position="226"/>
    </location>
</feature>
<dbReference type="Pfam" id="PF01569">
    <property type="entry name" value="PAP2"/>
    <property type="match status" value="1"/>
</dbReference>
<gene>
    <name evidence="3" type="ORF">A3J13_01525</name>
</gene>
<dbReference type="Proteomes" id="UP000183317">
    <property type="component" value="Unassembled WGS sequence"/>
</dbReference>
<evidence type="ECO:0000313" key="4">
    <source>
        <dbReference type="Proteomes" id="UP000183317"/>
    </source>
</evidence>
<keyword evidence="1" id="KW-0472">Membrane</keyword>
<evidence type="ECO:0000259" key="2">
    <source>
        <dbReference type="SMART" id="SM00014"/>
    </source>
</evidence>
<keyword evidence="1" id="KW-1133">Transmembrane helix</keyword>
<dbReference type="SUPFAM" id="SSF48317">
    <property type="entry name" value="Acid phosphatase/Vanadium-dependent haloperoxidase"/>
    <property type="match status" value="1"/>
</dbReference>
<proteinExistence type="predicted"/>
<dbReference type="SMART" id="SM00014">
    <property type="entry name" value="acidPPc"/>
    <property type="match status" value="1"/>
</dbReference>
<sequence>MKDKKELQTAGKEAFVTQPTFQKKALRFRYFLILITFGFAVLTIFAKQYSYFKFDLIFTLFIQRYDAFWFDILMRFITFLGNSGSVAVLLVFFSLYGFFIGKRKIIIMLICSTIGGFLISQILKHIVSRARPDPSLIHQIGQYIRTDSFPSGHVMGAVSLYGFMLYIAYTHIKKENSLRHISMGLCSLVILLMGLSRIYLGAHWFSDVLGAYLLGFIWLSFVVFIYHKLK</sequence>
<evidence type="ECO:0000256" key="1">
    <source>
        <dbReference type="SAM" id="Phobius"/>
    </source>
</evidence>
<feature type="transmembrane region" description="Helical" evidence="1">
    <location>
        <begin position="72"/>
        <end position="98"/>
    </location>
</feature>
<keyword evidence="1" id="KW-0812">Transmembrane</keyword>
<feature type="transmembrane region" description="Helical" evidence="1">
    <location>
        <begin position="30"/>
        <end position="52"/>
    </location>
</feature>
<reference evidence="3 4" key="1">
    <citation type="journal article" date="2016" name="Nat. Commun.">
        <title>Thousands of microbial genomes shed light on interconnected biogeochemical processes in an aquifer system.</title>
        <authorList>
            <person name="Anantharaman K."/>
            <person name="Brown C.T."/>
            <person name="Hug L.A."/>
            <person name="Sharon I."/>
            <person name="Castelle C.J."/>
            <person name="Probst A.J."/>
            <person name="Thomas B.C."/>
            <person name="Singh A."/>
            <person name="Wilkins M.J."/>
            <person name="Karaoz U."/>
            <person name="Brodie E.L."/>
            <person name="Williams K.H."/>
            <person name="Hubbard S.S."/>
            <person name="Banfield J.F."/>
        </authorList>
    </citation>
    <scope>NUCLEOTIDE SEQUENCE [LARGE SCALE GENOMIC DNA]</scope>
</reference>
<dbReference type="InterPro" id="IPR000326">
    <property type="entry name" value="PAP2/HPO"/>
</dbReference>
<dbReference type="AlphaFoldDB" id="A0A1F5MGE0"/>
<dbReference type="Gene3D" id="1.20.144.10">
    <property type="entry name" value="Phosphatidic acid phosphatase type 2/haloperoxidase"/>
    <property type="match status" value="1"/>
</dbReference>
<comment type="caution">
    <text evidence="3">The sequence shown here is derived from an EMBL/GenBank/DDBJ whole genome shotgun (WGS) entry which is preliminary data.</text>
</comment>
<dbReference type="PANTHER" id="PTHR14969:SF13">
    <property type="entry name" value="AT30094P"/>
    <property type="match status" value="1"/>
</dbReference>
<accession>A0A1F5MGE0</accession>
<evidence type="ECO:0000313" key="3">
    <source>
        <dbReference type="EMBL" id="OGE64438.1"/>
    </source>
</evidence>
<organism evidence="3 4">
    <name type="scientific">Candidatus Daviesbacteria bacterium RIFCSPLOWO2_02_FULL_36_8</name>
    <dbReference type="NCBI Taxonomy" id="1797793"/>
    <lineage>
        <taxon>Bacteria</taxon>
        <taxon>Candidatus Daviesiibacteriota</taxon>
    </lineage>
</organism>
<feature type="transmembrane region" description="Helical" evidence="1">
    <location>
        <begin position="181"/>
        <end position="202"/>
    </location>
</feature>
<dbReference type="EMBL" id="MFDU01000015">
    <property type="protein sequence ID" value="OGE64438.1"/>
    <property type="molecule type" value="Genomic_DNA"/>
</dbReference>
<feature type="domain" description="Phosphatidic acid phosphatase type 2/haloperoxidase" evidence="2">
    <location>
        <begin position="104"/>
        <end position="223"/>
    </location>
</feature>
<feature type="transmembrane region" description="Helical" evidence="1">
    <location>
        <begin position="152"/>
        <end position="169"/>
    </location>
</feature>
<dbReference type="InterPro" id="IPR036938">
    <property type="entry name" value="PAP2/HPO_sf"/>
</dbReference>